<evidence type="ECO:0000256" key="5">
    <source>
        <dbReference type="HAMAP-Rule" id="MF_00376"/>
    </source>
</evidence>
<name>A0A3D3R0Q4_9PLAN</name>
<gene>
    <name evidence="5" type="primary">coaE</name>
    <name evidence="7" type="ORF">DIT97_04870</name>
</gene>
<evidence type="ECO:0000313" key="8">
    <source>
        <dbReference type="Proteomes" id="UP000263642"/>
    </source>
</evidence>
<dbReference type="PANTHER" id="PTHR10695:SF46">
    <property type="entry name" value="BIFUNCTIONAL COENZYME A SYNTHASE-RELATED"/>
    <property type="match status" value="1"/>
</dbReference>
<evidence type="ECO:0000256" key="1">
    <source>
        <dbReference type="ARBA" id="ARBA00009018"/>
    </source>
</evidence>
<dbReference type="InterPro" id="IPR001977">
    <property type="entry name" value="Depp_CoAkinase"/>
</dbReference>
<dbReference type="InterPro" id="IPR027417">
    <property type="entry name" value="P-loop_NTPase"/>
</dbReference>
<comment type="subcellular location">
    <subcellularLocation>
        <location evidence="5">Cytoplasm</location>
    </subcellularLocation>
</comment>
<evidence type="ECO:0000256" key="4">
    <source>
        <dbReference type="ARBA" id="ARBA00022993"/>
    </source>
</evidence>
<reference evidence="7 8" key="1">
    <citation type="journal article" date="2018" name="Nat. Biotechnol.">
        <title>A standardized bacterial taxonomy based on genome phylogeny substantially revises the tree of life.</title>
        <authorList>
            <person name="Parks D.H."/>
            <person name="Chuvochina M."/>
            <person name="Waite D.W."/>
            <person name="Rinke C."/>
            <person name="Skarshewski A."/>
            <person name="Chaumeil P.A."/>
            <person name="Hugenholtz P."/>
        </authorList>
    </citation>
    <scope>NUCLEOTIDE SEQUENCE [LARGE SCALE GENOMIC DNA]</scope>
    <source>
        <strain evidence="7">UBA9375</strain>
    </source>
</reference>
<sequence length="221" mass="24969">MASCHNHLVSRHTFIPTIALIGGIGSGKSAVANKVKSFRPVMIIDADRIGHEVLDFPEIQEKIREQFGSAVFNDQGNVDRSELARLVFGESKLQQTSLKQLESIVHPVIHRRLEQEIESARSLHQVDAILVDAAVIVEAGWKELCDQIVYIDCPFEQRQKRVTQNRGWSETELTKREKHQLPLSEKRKLADGVIQNAQDLESAGLELSKFIDSIRKQITKN</sequence>
<evidence type="ECO:0000256" key="3">
    <source>
        <dbReference type="ARBA" id="ARBA00022840"/>
    </source>
</evidence>
<dbReference type="SUPFAM" id="SSF52540">
    <property type="entry name" value="P-loop containing nucleoside triphosphate hydrolases"/>
    <property type="match status" value="1"/>
</dbReference>
<dbReference type="GO" id="GO:0004140">
    <property type="term" value="F:dephospho-CoA kinase activity"/>
    <property type="evidence" value="ECO:0007669"/>
    <property type="project" value="UniProtKB-UniRule"/>
</dbReference>
<dbReference type="UniPathway" id="UPA00241">
    <property type="reaction ID" value="UER00356"/>
</dbReference>
<keyword evidence="5" id="KW-0963">Cytoplasm</keyword>
<keyword evidence="5" id="KW-0808">Transferase</keyword>
<dbReference type="Proteomes" id="UP000263642">
    <property type="component" value="Unassembled WGS sequence"/>
</dbReference>
<comment type="function">
    <text evidence="5">Catalyzes the phosphorylation of the 3'-hydroxyl group of dephosphocoenzyme A to form coenzyme A.</text>
</comment>
<dbReference type="AlphaFoldDB" id="A0A3D3R0Q4"/>
<comment type="catalytic activity">
    <reaction evidence="5">
        <text>3'-dephospho-CoA + ATP = ADP + CoA + H(+)</text>
        <dbReference type="Rhea" id="RHEA:18245"/>
        <dbReference type="ChEBI" id="CHEBI:15378"/>
        <dbReference type="ChEBI" id="CHEBI:30616"/>
        <dbReference type="ChEBI" id="CHEBI:57287"/>
        <dbReference type="ChEBI" id="CHEBI:57328"/>
        <dbReference type="ChEBI" id="CHEBI:456216"/>
        <dbReference type="EC" id="2.7.1.24"/>
    </reaction>
</comment>
<dbReference type="Gene3D" id="3.40.50.300">
    <property type="entry name" value="P-loop containing nucleotide triphosphate hydrolases"/>
    <property type="match status" value="1"/>
</dbReference>
<dbReference type="Pfam" id="PF01121">
    <property type="entry name" value="CoaE"/>
    <property type="match status" value="1"/>
</dbReference>
<dbReference type="GO" id="GO:0005737">
    <property type="term" value="C:cytoplasm"/>
    <property type="evidence" value="ECO:0007669"/>
    <property type="project" value="UniProtKB-SubCell"/>
</dbReference>
<dbReference type="EMBL" id="DQAY01000030">
    <property type="protein sequence ID" value="HCO22413.1"/>
    <property type="molecule type" value="Genomic_DNA"/>
</dbReference>
<keyword evidence="3 5" id="KW-0067">ATP-binding</keyword>
<keyword evidence="2 5" id="KW-0547">Nucleotide-binding</keyword>
<dbReference type="GO" id="GO:0015937">
    <property type="term" value="P:coenzyme A biosynthetic process"/>
    <property type="evidence" value="ECO:0007669"/>
    <property type="project" value="UniProtKB-UniRule"/>
</dbReference>
<comment type="similarity">
    <text evidence="1 5">Belongs to the CoaE family.</text>
</comment>
<dbReference type="PANTHER" id="PTHR10695">
    <property type="entry name" value="DEPHOSPHO-COA KINASE-RELATED"/>
    <property type="match status" value="1"/>
</dbReference>
<dbReference type="GO" id="GO:0005524">
    <property type="term" value="F:ATP binding"/>
    <property type="evidence" value="ECO:0007669"/>
    <property type="project" value="UniProtKB-UniRule"/>
</dbReference>
<dbReference type="EC" id="2.7.1.24" evidence="5 6"/>
<comment type="pathway">
    <text evidence="5">Cofactor biosynthesis; coenzyme A biosynthesis; CoA from (R)-pantothenate: step 5/5.</text>
</comment>
<evidence type="ECO:0000256" key="2">
    <source>
        <dbReference type="ARBA" id="ARBA00022741"/>
    </source>
</evidence>
<comment type="caution">
    <text evidence="7">The sequence shown here is derived from an EMBL/GenBank/DDBJ whole genome shotgun (WGS) entry which is preliminary data.</text>
</comment>
<accession>A0A3D3R0Q4</accession>
<dbReference type="CDD" id="cd02022">
    <property type="entry name" value="DPCK"/>
    <property type="match status" value="1"/>
</dbReference>
<dbReference type="NCBIfam" id="TIGR00152">
    <property type="entry name" value="dephospho-CoA kinase"/>
    <property type="match status" value="1"/>
</dbReference>
<feature type="binding site" evidence="5">
    <location>
        <begin position="25"/>
        <end position="30"/>
    </location>
    <ligand>
        <name>ATP</name>
        <dbReference type="ChEBI" id="CHEBI:30616"/>
    </ligand>
</feature>
<evidence type="ECO:0000256" key="6">
    <source>
        <dbReference type="NCBIfam" id="TIGR00152"/>
    </source>
</evidence>
<protein>
    <recommendedName>
        <fullName evidence="5 6">Dephospho-CoA kinase</fullName>
        <ecNumber evidence="5 6">2.7.1.24</ecNumber>
    </recommendedName>
    <alternativeName>
        <fullName evidence="5">Dephosphocoenzyme A kinase</fullName>
    </alternativeName>
</protein>
<dbReference type="HAMAP" id="MF_00376">
    <property type="entry name" value="Dephospho_CoA_kinase"/>
    <property type="match status" value="1"/>
</dbReference>
<proteinExistence type="inferred from homology"/>
<keyword evidence="4 5" id="KW-0173">Coenzyme A biosynthesis</keyword>
<keyword evidence="5 7" id="KW-0418">Kinase</keyword>
<organism evidence="7 8">
    <name type="scientific">Gimesia maris</name>
    <dbReference type="NCBI Taxonomy" id="122"/>
    <lineage>
        <taxon>Bacteria</taxon>
        <taxon>Pseudomonadati</taxon>
        <taxon>Planctomycetota</taxon>
        <taxon>Planctomycetia</taxon>
        <taxon>Planctomycetales</taxon>
        <taxon>Planctomycetaceae</taxon>
        <taxon>Gimesia</taxon>
    </lineage>
</organism>
<evidence type="ECO:0000313" key="7">
    <source>
        <dbReference type="EMBL" id="HCO22413.1"/>
    </source>
</evidence>
<dbReference type="PROSITE" id="PS51219">
    <property type="entry name" value="DPCK"/>
    <property type="match status" value="1"/>
</dbReference>